<feature type="transmembrane region" description="Helical" evidence="5">
    <location>
        <begin position="186"/>
        <end position="217"/>
    </location>
</feature>
<feature type="transmembrane region" description="Helical" evidence="5">
    <location>
        <begin position="354"/>
        <end position="373"/>
    </location>
</feature>
<proteinExistence type="predicted"/>
<dbReference type="GO" id="GO:0016874">
    <property type="term" value="F:ligase activity"/>
    <property type="evidence" value="ECO:0007669"/>
    <property type="project" value="UniProtKB-KW"/>
</dbReference>
<evidence type="ECO:0000256" key="5">
    <source>
        <dbReference type="SAM" id="Phobius"/>
    </source>
</evidence>
<evidence type="ECO:0000313" key="7">
    <source>
        <dbReference type="EMBL" id="TCP27957.1"/>
    </source>
</evidence>
<comment type="caution">
    <text evidence="7">The sequence shown here is derived from an EMBL/GenBank/DDBJ whole genome shotgun (WGS) entry which is preliminary data.</text>
</comment>
<keyword evidence="8" id="KW-1185">Reference proteome</keyword>
<feature type="transmembrane region" description="Helical" evidence="5">
    <location>
        <begin position="56"/>
        <end position="74"/>
    </location>
</feature>
<evidence type="ECO:0000259" key="6">
    <source>
        <dbReference type="Pfam" id="PF04932"/>
    </source>
</evidence>
<dbReference type="Proteomes" id="UP000294564">
    <property type="component" value="Unassembled WGS sequence"/>
</dbReference>
<feature type="transmembrane region" description="Helical" evidence="5">
    <location>
        <begin position="152"/>
        <end position="174"/>
    </location>
</feature>
<feature type="transmembrane region" description="Helical" evidence="5">
    <location>
        <begin position="27"/>
        <end position="44"/>
    </location>
</feature>
<keyword evidence="2 5" id="KW-0812">Transmembrane</keyword>
<keyword evidence="7" id="KW-0436">Ligase</keyword>
<dbReference type="RefSeq" id="WP_132791398.1">
    <property type="nucleotide sequence ID" value="NZ_SLXM01000001.1"/>
</dbReference>
<dbReference type="PANTHER" id="PTHR37422">
    <property type="entry name" value="TEICHURONIC ACID BIOSYNTHESIS PROTEIN TUAE"/>
    <property type="match status" value="1"/>
</dbReference>
<keyword evidence="3 5" id="KW-1133">Transmembrane helix</keyword>
<evidence type="ECO:0000256" key="2">
    <source>
        <dbReference type="ARBA" id="ARBA00022692"/>
    </source>
</evidence>
<evidence type="ECO:0000256" key="1">
    <source>
        <dbReference type="ARBA" id="ARBA00004141"/>
    </source>
</evidence>
<gene>
    <name evidence="7" type="ORF">EV195_101116</name>
</gene>
<dbReference type="OrthoDB" id="1631746at2"/>
<dbReference type="PANTHER" id="PTHR37422:SF13">
    <property type="entry name" value="LIPOPOLYSACCHARIDE BIOSYNTHESIS PROTEIN PA4999-RELATED"/>
    <property type="match status" value="1"/>
</dbReference>
<organism evidence="7 8">
    <name type="scientific">Tenacibaculum skagerrakense</name>
    <dbReference type="NCBI Taxonomy" id="186571"/>
    <lineage>
        <taxon>Bacteria</taxon>
        <taxon>Pseudomonadati</taxon>
        <taxon>Bacteroidota</taxon>
        <taxon>Flavobacteriia</taxon>
        <taxon>Flavobacteriales</taxon>
        <taxon>Flavobacteriaceae</taxon>
        <taxon>Tenacibaculum</taxon>
    </lineage>
</organism>
<dbReference type="Pfam" id="PF04932">
    <property type="entry name" value="Wzy_C"/>
    <property type="match status" value="1"/>
</dbReference>
<evidence type="ECO:0000313" key="8">
    <source>
        <dbReference type="Proteomes" id="UP000294564"/>
    </source>
</evidence>
<protein>
    <submittedName>
        <fullName evidence="7">O-antigen ligase</fullName>
    </submittedName>
</protein>
<reference evidence="7 8" key="1">
    <citation type="submission" date="2019-03" db="EMBL/GenBank/DDBJ databases">
        <title>Genomic Encyclopedia of Type Strains, Phase IV (KMG-IV): sequencing the most valuable type-strain genomes for metagenomic binning, comparative biology and taxonomic classification.</title>
        <authorList>
            <person name="Goeker M."/>
        </authorList>
    </citation>
    <scope>NUCLEOTIDE SEQUENCE [LARGE SCALE GENOMIC DNA]</scope>
    <source>
        <strain evidence="7 8">DSM 14836</strain>
    </source>
</reference>
<comment type="subcellular location">
    <subcellularLocation>
        <location evidence="1">Membrane</location>
        <topology evidence="1">Multi-pass membrane protein</topology>
    </subcellularLocation>
</comment>
<feature type="transmembrane region" description="Helical" evidence="5">
    <location>
        <begin position="229"/>
        <end position="247"/>
    </location>
</feature>
<name>A0A4R2P0F3_9FLAO</name>
<dbReference type="AlphaFoldDB" id="A0A4R2P0F3"/>
<feature type="transmembrane region" description="Helical" evidence="5">
    <location>
        <begin position="109"/>
        <end position="132"/>
    </location>
</feature>
<feature type="transmembrane region" description="Helical" evidence="5">
    <location>
        <begin position="324"/>
        <end position="342"/>
    </location>
</feature>
<accession>A0A4R2P0F3</accession>
<feature type="domain" description="O-antigen ligase-related" evidence="6">
    <location>
        <begin position="188"/>
        <end position="339"/>
    </location>
</feature>
<dbReference type="EMBL" id="SLXM01000001">
    <property type="protein sequence ID" value="TCP27957.1"/>
    <property type="molecule type" value="Genomic_DNA"/>
</dbReference>
<dbReference type="InterPro" id="IPR051533">
    <property type="entry name" value="WaaL-like"/>
</dbReference>
<evidence type="ECO:0000256" key="3">
    <source>
        <dbReference type="ARBA" id="ARBA00022989"/>
    </source>
</evidence>
<dbReference type="InterPro" id="IPR007016">
    <property type="entry name" value="O-antigen_ligase-rel_domated"/>
</dbReference>
<keyword evidence="4 5" id="KW-0472">Membrane</keyword>
<evidence type="ECO:0000256" key="4">
    <source>
        <dbReference type="ARBA" id="ARBA00023136"/>
    </source>
</evidence>
<sequence length="396" mass="46515">MLGRLKRLDISDIVGFSLLLLIFSKKLNSLSIIVTILFVIYSIVKNKTEANKNHKSKHIFIMYFALILVSLIWTHNFEKGIKEIEKSLSLLIFPLIFLYYRVQINLKKIFHYLVVGTLSAFLFCLIYAYILAYKTGDIWTPFRYFNFTGSIGIHPGYLSMYLVVSVLFLIEQFFKSESKKKKYIYGVLIVCSFFSILYIGTKSTFFILIFVFVFYIIKQTNKKRELFKYLLLFMIALTVIGFIFYNISYGFRTRIVFLLNGKFHNLGERYEIYKGMINIIQNNPLIHFIGLGAGSSQEFLLNYYSDHNLSEHLQKGLGTHNAYFKAYLEQGFLGLIFLLILFQGLRKKYFTKDITYFLFSFAFFSFGLIEHFLDLQHGVVFFSMFNVLFYKKNNGL</sequence>
<dbReference type="GO" id="GO:0016020">
    <property type="term" value="C:membrane"/>
    <property type="evidence" value="ECO:0007669"/>
    <property type="project" value="UniProtKB-SubCell"/>
</dbReference>